<keyword evidence="2" id="KW-1185">Reference proteome</keyword>
<dbReference type="STRING" id="253628.A0A0D1XFC2"/>
<sequence>MAFSIGHAQAQDQAPIHRTTVVVVDEIPAIAPITVYSTQHITIWGCPDWETNCPVRNGRTQAVITATVGATTTICPLTYSQARLSSFNIDQPNTGGALSTTTTTWPTAYSLPTSFPALSSYPNIDWSSIFPSGAPAFSKGAVTGSFAPGEYTPLPPDYSPSLSPEQASILGLPARGNASMITASDARPTETVSITTGTFAAIMPSNVTAYITTLNAYTETTNLSSSSPPETRNGSYLAYPALSTASNTGRIASPIEQQTVNVSPVVPVNLFGLLVAITAIAFAI</sequence>
<name>A0A0D1XFC2_9PEZI</name>
<gene>
    <name evidence="1" type="ORF">PV09_07656</name>
</gene>
<dbReference type="GeneID" id="27315629"/>
<dbReference type="VEuPathDB" id="FungiDB:PV09_07656"/>
<organism evidence="1 2">
    <name type="scientific">Verruconis gallopava</name>
    <dbReference type="NCBI Taxonomy" id="253628"/>
    <lineage>
        <taxon>Eukaryota</taxon>
        <taxon>Fungi</taxon>
        <taxon>Dikarya</taxon>
        <taxon>Ascomycota</taxon>
        <taxon>Pezizomycotina</taxon>
        <taxon>Dothideomycetes</taxon>
        <taxon>Pleosporomycetidae</taxon>
        <taxon>Venturiales</taxon>
        <taxon>Sympoventuriaceae</taxon>
        <taxon>Verruconis</taxon>
    </lineage>
</organism>
<dbReference type="HOGENOM" id="CLU_980713_0_0_1"/>
<evidence type="ECO:0000313" key="2">
    <source>
        <dbReference type="Proteomes" id="UP000053259"/>
    </source>
</evidence>
<evidence type="ECO:0000313" key="1">
    <source>
        <dbReference type="EMBL" id="KIW00911.1"/>
    </source>
</evidence>
<dbReference type="AlphaFoldDB" id="A0A0D1XFC2"/>
<protein>
    <submittedName>
        <fullName evidence="1">Uncharacterized protein</fullName>
    </submittedName>
</protein>
<accession>A0A0D1XFC2</accession>
<dbReference type="EMBL" id="KN847559">
    <property type="protein sequence ID" value="KIW00911.1"/>
    <property type="molecule type" value="Genomic_DNA"/>
</dbReference>
<proteinExistence type="predicted"/>
<dbReference type="RefSeq" id="XP_016210780.1">
    <property type="nucleotide sequence ID" value="XM_016361454.1"/>
</dbReference>
<dbReference type="Proteomes" id="UP000053259">
    <property type="component" value="Unassembled WGS sequence"/>
</dbReference>
<reference evidence="1 2" key="1">
    <citation type="submission" date="2015-01" db="EMBL/GenBank/DDBJ databases">
        <title>The Genome Sequence of Ochroconis gallopava CBS43764.</title>
        <authorList>
            <consortium name="The Broad Institute Genomics Platform"/>
            <person name="Cuomo C."/>
            <person name="de Hoog S."/>
            <person name="Gorbushina A."/>
            <person name="Stielow B."/>
            <person name="Teixiera M."/>
            <person name="Abouelleil A."/>
            <person name="Chapman S.B."/>
            <person name="Priest M."/>
            <person name="Young S.K."/>
            <person name="Wortman J."/>
            <person name="Nusbaum C."/>
            <person name="Birren B."/>
        </authorList>
    </citation>
    <scope>NUCLEOTIDE SEQUENCE [LARGE SCALE GENOMIC DNA]</scope>
    <source>
        <strain evidence="1 2">CBS 43764</strain>
    </source>
</reference>
<dbReference type="InParanoid" id="A0A0D1XFC2"/>